<comment type="subcellular location">
    <subcellularLocation>
        <location evidence="1">Membrane</location>
    </subcellularLocation>
</comment>
<accession>A0A815BNH8</accession>
<evidence type="ECO:0000256" key="3">
    <source>
        <dbReference type="ARBA" id="ARBA00023136"/>
    </source>
</evidence>
<dbReference type="GO" id="GO:0016020">
    <property type="term" value="C:membrane"/>
    <property type="evidence" value="ECO:0007669"/>
    <property type="project" value="UniProtKB-SubCell"/>
</dbReference>
<proteinExistence type="predicted"/>
<dbReference type="EMBL" id="CAJNOO010002519">
    <property type="protein sequence ID" value="CAF1275246.1"/>
    <property type="molecule type" value="Genomic_DNA"/>
</dbReference>
<dbReference type="AlphaFoldDB" id="A0A815BNH8"/>
<evidence type="ECO:0000256" key="4">
    <source>
        <dbReference type="SAM" id="MobiDB-lite"/>
    </source>
</evidence>
<comment type="caution">
    <text evidence="5">The sequence shown here is derived from an EMBL/GenBank/DDBJ whole genome shotgun (WGS) entry which is preliminary data.</text>
</comment>
<evidence type="ECO:0000313" key="7">
    <source>
        <dbReference type="Proteomes" id="UP000663882"/>
    </source>
</evidence>
<feature type="region of interest" description="Disordered" evidence="4">
    <location>
        <begin position="296"/>
        <end position="317"/>
    </location>
</feature>
<dbReference type="EMBL" id="CAJOAX010002875">
    <property type="protein sequence ID" value="CAF3823945.1"/>
    <property type="molecule type" value="Genomic_DNA"/>
</dbReference>
<name>A0A815BNH8_9BILA</name>
<reference evidence="5" key="1">
    <citation type="submission" date="2021-02" db="EMBL/GenBank/DDBJ databases">
        <authorList>
            <person name="Nowell W R."/>
        </authorList>
    </citation>
    <scope>NUCLEOTIDE SEQUENCE</scope>
</reference>
<evidence type="ECO:0000313" key="6">
    <source>
        <dbReference type="EMBL" id="CAF3823945.1"/>
    </source>
</evidence>
<dbReference type="OrthoDB" id="10081572at2759"/>
<organism evidence="5 7">
    <name type="scientific">Rotaria sordida</name>
    <dbReference type="NCBI Taxonomy" id="392033"/>
    <lineage>
        <taxon>Eukaryota</taxon>
        <taxon>Metazoa</taxon>
        <taxon>Spiralia</taxon>
        <taxon>Gnathifera</taxon>
        <taxon>Rotifera</taxon>
        <taxon>Eurotatoria</taxon>
        <taxon>Bdelloidea</taxon>
        <taxon>Philodinida</taxon>
        <taxon>Philodinidae</taxon>
        <taxon>Rotaria</taxon>
    </lineage>
</organism>
<dbReference type="Proteomes" id="UP000663823">
    <property type="component" value="Unassembled WGS sequence"/>
</dbReference>
<keyword evidence="3" id="KW-0472">Membrane</keyword>
<dbReference type="SUPFAM" id="SSF103506">
    <property type="entry name" value="Mitochondrial carrier"/>
    <property type="match status" value="1"/>
</dbReference>
<dbReference type="InterPro" id="IPR036770">
    <property type="entry name" value="Ankyrin_rpt-contain_sf"/>
</dbReference>
<feature type="non-terminal residue" evidence="5">
    <location>
        <position position="1"/>
    </location>
</feature>
<evidence type="ECO:0000313" key="5">
    <source>
        <dbReference type="EMBL" id="CAF1275246.1"/>
    </source>
</evidence>
<sequence length="317" mass="37258">MNTNYFIELQHKFETFQRPFGFNYIHFLLIHLYNSSSSATTIIKTYPLYTVFTRLQRRLNLYEQEQNNYKSIIDAIIFILSKNNVCLTETVEQTKLNMNIYPISCLFRLYSPMHLILFMEPLILLNDERLNNIIKQIFINEYIKDKCDYIHFCIAHRKIKLLINLLSGNIQPNENDDNWLITKINAPSDRSWLPIHYASYVGDHDLVEKLCTQYSQLMDPFHFILPKSRMRDFSDNPFDYLLRASGMKSTASNLGNTVLNLHEDIDDDSPILPMMNDDEDDDELLLSSRVTVQQKDSFTDEETIQVEDTDIPDADQL</sequence>
<dbReference type="InterPro" id="IPR023395">
    <property type="entry name" value="MCP_dom_sf"/>
</dbReference>
<gene>
    <name evidence="6" type="ORF">OTI717_LOCUS19581</name>
    <name evidence="5" type="ORF">RFH988_LOCUS28405</name>
</gene>
<dbReference type="SUPFAM" id="SSF48403">
    <property type="entry name" value="Ankyrin repeat"/>
    <property type="match status" value="1"/>
</dbReference>
<keyword evidence="2" id="KW-0812">Transmembrane</keyword>
<protein>
    <submittedName>
        <fullName evidence="5">Uncharacterized protein</fullName>
    </submittedName>
</protein>
<dbReference type="Proteomes" id="UP000663882">
    <property type="component" value="Unassembled WGS sequence"/>
</dbReference>
<feature type="compositionally biased region" description="Acidic residues" evidence="4">
    <location>
        <begin position="299"/>
        <end position="317"/>
    </location>
</feature>
<evidence type="ECO:0000256" key="2">
    <source>
        <dbReference type="ARBA" id="ARBA00022692"/>
    </source>
</evidence>
<evidence type="ECO:0000256" key="1">
    <source>
        <dbReference type="ARBA" id="ARBA00004370"/>
    </source>
</evidence>